<dbReference type="InterPro" id="IPR001434">
    <property type="entry name" value="OmcB-like_DUF11"/>
</dbReference>
<accession>A0A4U1CEV1</accession>
<feature type="non-terminal residue" evidence="3">
    <location>
        <position position="939"/>
    </location>
</feature>
<evidence type="ECO:0000256" key="1">
    <source>
        <dbReference type="SAM" id="MobiDB-lite"/>
    </source>
</evidence>
<dbReference type="NCBIfam" id="TIGR01451">
    <property type="entry name" value="B_ant_repeat"/>
    <property type="match status" value="7"/>
</dbReference>
<evidence type="ECO:0000313" key="3">
    <source>
        <dbReference type="EMBL" id="TKC02759.1"/>
    </source>
</evidence>
<feature type="domain" description="DUF11" evidence="2">
    <location>
        <begin position="817"/>
        <end position="934"/>
    </location>
</feature>
<feature type="domain" description="DUF11" evidence="2">
    <location>
        <begin position="168"/>
        <end position="276"/>
    </location>
</feature>
<dbReference type="Gene3D" id="2.60.40.740">
    <property type="match status" value="4"/>
</dbReference>
<feature type="non-terminal residue" evidence="3">
    <location>
        <position position="1"/>
    </location>
</feature>
<reference evidence="3 4" key="1">
    <citation type="submission" date="2019-04" db="EMBL/GenBank/DDBJ databases">
        <title>Pedobacter sp. RP-3-15 sp. nov., isolated from Arctic soil.</title>
        <authorList>
            <person name="Dahal R.H."/>
            <person name="Kim D.-U."/>
        </authorList>
    </citation>
    <scope>NUCLEOTIDE SEQUENCE [LARGE SCALE GENOMIC DNA]</scope>
    <source>
        <strain evidence="3 4">RP-3-15</strain>
    </source>
</reference>
<dbReference type="OrthoDB" id="5726170at2"/>
<dbReference type="AlphaFoldDB" id="A0A4U1CEV1"/>
<organism evidence="3 4">
    <name type="scientific">Pedobacter frigoris</name>
    <dbReference type="NCBI Taxonomy" id="2571272"/>
    <lineage>
        <taxon>Bacteria</taxon>
        <taxon>Pseudomonadati</taxon>
        <taxon>Bacteroidota</taxon>
        <taxon>Sphingobacteriia</taxon>
        <taxon>Sphingobacteriales</taxon>
        <taxon>Sphingobacteriaceae</taxon>
        <taxon>Pedobacter</taxon>
    </lineage>
</organism>
<dbReference type="InterPro" id="IPR051172">
    <property type="entry name" value="Chlamydia_OmcB"/>
</dbReference>
<sequence>PSFAGKLSNTAKASPSEPGNPPVVTPPAETDVTQKPVIVLSKTGPASAVAGSEISYVIEASNTGLSNAANLVISDVVPATLSNVSWTASVSGSSVINSGANGSGNTITINGNIPAGAGNKISITVKGTINPSFAGKLSNIATATPSEPGNPAVVTPPAETNVTQKPVIGITKTAPSTAVAGAEMTYVIEAVNTGLSNATGLVITDAVPAQLGNVSWTSSITGTAVVTAGASGTGNTLSVTGNIPAGTGNKITITIKGTVAPSFVGKLSNIATATPSEPGNPPVVTPPAETEVGSVPGVVIRKTGPATAVSGTEISYVIEAGNTGLSNAVGLTISDAVPATLSNVSWSSSATGSAVVSSGGTGTGNTISLKGNIPAGAGNTILVTVRGTISAAFNGNLSNTATATPAEPGTSAVSSTSTAVVSKTPVLSMQKTGPSAISAGQAITYSLIVSNTGTSNADNASISDIVPVNVNNVSWTAVAEGGSSVLTGASGTGNNITVTGNIPAGAGNVIRVTVNGTVNAAATGDIENTATVTPSEAGTVPSSSKVTTTVSSSPSVTLVKSGPSVISAGQRVTYTVTAGNNGPSNANNLSISDAVPAGLTGVSWTAVPEGNAAVTTGSSGTGNSVMVKGNIAAGAGNRIVITISGDVPSSGLPGTLSNTAVATPSEPGIPPVNSNTVTTTIDNKVNIRAVKSAPSSVSAGSQLTYSLQVFNDGPTDAKNLDISDALPSGLINVSWSTSVSGSAAVVANGSGTGSSVNLKVNIPAGAANSVTVTINGTVDAGFSGSSLSNQFTATPTEPGNPAVVSNTVTTTVNRTADIQVQKTGPQSIVAGQPISYTISVSNAGPSNAGVVNISDVLPAGLTNVSWTAVGTNGAVLSGASSGTGNVSVTANIPAGSALVQITVNGTVDAGFAGSSLVNTATAVPGAGVTDPSPASSTVT</sequence>
<feature type="domain" description="DUF11" evidence="2">
    <location>
        <begin position="41"/>
        <end position="146"/>
    </location>
</feature>
<dbReference type="Proteomes" id="UP000307244">
    <property type="component" value="Unassembled WGS sequence"/>
</dbReference>
<gene>
    <name evidence="3" type="ORF">FA047_20360</name>
</gene>
<dbReference type="EMBL" id="SWBQ01000017">
    <property type="protein sequence ID" value="TKC02759.1"/>
    <property type="molecule type" value="Genomic_DNA"/>
</dbReference>
<dbReference type="RefSeq" id="WP_136837943.1">
    <property type="nucleotide sequence ID" value="NZ_SWBQ01000017.1"/>
</dbReference>
<dbReference type="Pfam" id="PF01345">
    <property type="entry name" value="DUF11"/>
    <property type="match status" value="7"/>
</dbReference>
<protein>
    <submittedName>
        <fullName evidence="3">DUF11 domain-containing protein</fullName>
    </submittedName>
</protein>
<name>A0A4U1CEV1_9SPHI</name>
<evidence type="ECO:0000313" key="4">
    <source>
        <dbReference type="Proteomes" id="UP000307244"/>
    </source>
</evidence>
<evidence type="ECO:0000259" key="2">
    <source>
        <dbReference type="Pfam" id="PF01345"/>
    </source>
</evidence>
<feature type="domain" description="DUF11" evidence="2">
    <location>
        <begin position="563"/>
        <end position="667"/>
    </location>
</feature>
<dbReference type="PANTHER" id="PTHR34819">
    <property type="entry name" value="LARGE CYSTEINE-RICH PERIPLASMIC PROTEIN OMCB"/>
    <property type="match status" value="1"/>
</dbReference>
<proteinExistence type="predicted"/>
<feature type="domain" description="DUF11" evidence="2">
    <location>
        <begin position="427"/>
        <end position="548"/>
    </location>
</feature>
<feature type="domain" description="DUF11" evidence="2">
    <location>
        <begin position="694"/>
        <end position="811"/>
    </location>
</feature>
<dbReference type="InterPro" id="IPR047589">
    <property type="entry name" value="DUF11_rpt"/>
</dbReference>
<dbReference type="PANTHER" id="PTHR34819:SF3">
    <property type="entry name" value="CELL SURFACE PROTEIN"/>
    <property type="match status" value="1"/>
</dbReference>
<feature type="region of interest" description="Disordered" evidence="1">
    <location>
        <begin position="1"/>
        <end position="30"/>
    </location>
</feature>
<feature type="domain" description="DUF11" evidence="2">
    <location>
        <begin position="300"/>
        <end position="408"/>
    </location>
</feature>
<comment type="caution">
    <text evidence="3">The sequence shown here is derived from an EMBL/GenBank/DDBJ whole genome shotgun (WGS) entry which is preliminary data.</text>
</comment>
<keyword evidence="4" id="KW-1185">Reference proteome</keyword>